<organism evidence="5 6">
    <name type="scientific">Penicillium salamii</name>
    <dbReference type="NCBI Taxonomy" id="1612424"/>
    <lineage>
        <taxon>Eukaryota</taxon>
        <taxon>Fungi</taxon>
        <taxon>Dikarya</taxon>
        <taxon>Ascomycota</taxon>
        <taxon>Pezizomycotina</taxon>
        <taxon>Eurotiomycetes</taxon>
        <taxon>Eurotiomycetidae</taxon>
        <taxon>Eurotiales</taxon>
        <taxon>Aspergillaceae</taxon>
        <taxon>Penicillium</taxon>
    </lineage>
</organism>
<dbReference type="GO" id="GO:0004386">
    <property type="term" value="F:helicase activity"/>
    <property type="evidence" value="ECO:0007669"/>
    <property type="project" value="InterPro"/>
</dbReference>
<dbReference type="InterPro" id="IPR041679">
    <property type="entry name" value="DNA2/NAM7-like_C"/>
</dbReference>
<evidence type="ECO:0000313" key="6">
    <source>
        <dbReference type="Proteomes" id="UP001152592"/>
    </source>
</evidence>
<dbReference type="Pfam" id="PF13086">
    <property type="entry name" value="AAA_11"/>
    <property type="match status" value="1"/>
</dbReference>
<dbReference type="Gene3D" id="3.40.50.300">
    <property type="entry name" value="P-loop containing nucleotide triphosphate hydrolases"/>
    <property type="match status" value="2"/>
</dbReference>
<keyword evidence="1" id="KW-0547">Nucleotide-binding</keyword>
<feature type="region of interest" description="Disordered" evidence="2">
    <location>
        <begin position="744"/>
        <end position="765"/>
    </location>
</feature>
<dbReference type="Pfam" id="PF13087">
    <property type="entry name" value="AAA_12"/>
    <property type="match status" value="1"/>
</dbReference>
<evidence type="ECO:0008006" key="7">
    <source>
        <dbReference type="Google" id="ProtNLM"/>
    </source>
</evidence>
<dbReference type="InterPro" id="IPR047187">
    <property type="entry name" value="SF1_C_Upf1"/>
</dbReference>
<dbReference type="EMBL" id="CAJVPD010000304">
    <property type="protein sequence ID" value="CAG8429212.1"/>
    <property type="molecule type" value="Genomic_DNA"/>
</dbReference>
<accession>A0A9W4NZF1</accession>
<dbReference type="PANTHER" id="PTHR10887">
    <property type="entry name" value="DNA2/NAM7 HELICASE FAMILY"/>
    <property type="match status" value="1"/>
</dbReference>
<evidence type="ECO:0000259" key="3">
    <source>
        <dbReference type="Pfam" id="PF13086"/>
    </source>
</evidence>
<sequence length="1105" mass="124754">MATPKYRPSPIVRASDRLTPDSDELTWYNSIPAYGPDFFDGKKPRDHKSSRHIAASLNLFQRFTDTVYCGVRVENNQMQQCRLVHSEQGITVTFFIGGGAEIPHFGLRLRLTTADRKENHDCTVIWTAWNYEVLHSHRVPTHTPRDREQFKFSSTLTNASLEKVDLTKMQAKACDGVAGAKGYVISWTSVAPPHMTSGLDIPSSRWPAQFSEQQRIAFETFELFRTANLTFHVVTRVQRATIEESWRRLTSMPSPTLPPYPFYSCNFIFRDKMFQTMKEIPPRDDPTIRKHHQHRTWGWQSRYNGGFEGKEDLYDQLGNPFTFIVNEREYEALRMIALLRERNFATETGTPQWNGNYEFDIFRASDAHNSKGRGFDQYFYGVIEGSPRVKGPKIALEDFEQTTPTPDPGTLLTIAPREVVKDKSNVWEGVVVSSQGILEDLGGKRPFNAIFVRLKRPVTHDQGGFLPKLSGYVSFVSPSAALAQARQAIRYAMWGSEHFRVPKDNRTKRLLLARDNSPIRLHRNDVPKEKRSLEFIRTNVQEDRLNKKQTEAVQSAFSDADFWHNFLTLISGTPGTGKTTVSLEIAVHCLESKWPLLIACGSNHGLDILANRVTTYLTARKLSTQGIYRLRTESLEAFGMKMPSTFHSFGDSEDEVEDPIKLPQSSSLEADLRERGFLSDALRKMVVASVQGMVVPGRNLTLTERILSALKSLLSGDQAFRTQSKINNCLWEFVTSQELLRRHSNSSAQSKTVKSPSKSSAPDNDTFGLDVETLTTQLKALWLKLQELYLNDARVVFCTASTAGQKASHLVESQSLNPIMRNYHSLRKVVLNGDIAQLPPFVLSLGDNECSRLEQVSFSERMIKTGHPHIQLNVQYRMAPEISKHVSKGFYNSSLITHPSCINRPKARQFAYETGKMFNTRFGPGSSFFLSMSGSSLWRRKGGTSTMNPAYVDKVCFVVFHLCKAGIKQEDISVLSFYLEERRALSEIIHNRLKLKSIVIKSVDASQGSESAFVILSTTRPGGEAGLGFVQNVNRQCVALSRAQDGFVIVGHENMAKGKHGIGYEIWNNLVQSHASGRRLVKVGGKSEEVMTMMNISKENWEKVQ</sequence>
<dbReference type="SUPFAM" id="SSF52540">
    <property type="entry name" value="P-loop containing nucleoside triphosphate hydrolases"/>
    <property type="match status" value="1"/>
</dbReference>
<dbReference type="InterPro" id="IPR041677">
    <property type="entry name" value="DNA2/NAM7_AAA_11"/>
</dbReference>
<dbReference type="Proteomes" id="UP001152592">
    <property type="component" value="Unassembled WGS sequence"/>
</dbReference>
<gene>
    <name evidence="5" type="ORF">PSALAMII_LOCUS10744</name>
</gene>
<dbReference type="InterPro" id="IPR045055">
    <property type="entry name" value="DNA2/NAM7-like"/>
</dbReference>
<evidence type="ECO:0000259" key="4">
    <source>
        <dbReference type="Pfam" id="PF13087"/>
    </source>
</evidence>
<feature type="domain" description="DNA2/NAM7 helicase-like C-terminal" evidence="4">
    <location>
        <begin position="856"/>
        <end position="1053"/>
    </location>
</feature>
<proteinExistence type="predicted"/>
<evidence type="ECO:0000313" key="5">
    <source>
        <dbReference type="EMBL" id="CAG8429212.1"/>
    </source>
</evidence>
<dbReference type="PANTHER" id="PTHR10887:SF495">
    <property type="entry name" value="HELICASE SENATAXIN ISOFORM X1-RELATED"/>
    <property type="match status" value="1"/>
</dbReference>
<keyword evidence="1" id="KW-0067">ATP-binding</keyword>
<keyword evidence="1" id="KW-0378">Hydrolase</keyword>
<feature type="domain" description="DNA2/NAM7 helicase helicase" evidence="3">
    <location>
        <begin position="545"/>
        <end position="844"/>
    </location>
</feature>
<protein>
    <recommendedName>
        <fullName evidence="7">DNA2/NAM7 helicase-like C-terminal domain-containing protein</fullName>
    </recommendedName>
</protein>
<evidence type="ECO:0000256" key="2">
    <source>
        <dbReference type="SAM" id="MobiDB-lite"/>
    </source>
</evidence>
<dbReference type="AlphaFoldDB" id="A0A9W4NZF1"/>
<dbReference type="CDD" id="cd18808">
    <property type="entry name" value="SF1_C_Upf1"/>
    <property type="match status" value="1"/>
</dbReference>
<feature type="compositionally biased region" description="Polar residues" evidence="2">
    <location>
        <begin position="745"/>
        <end position="763"/>
    </location>
</feature>
<dbReference type="OrthoDB" id="5401193at2759"/>
<name>A0A9W4NZF1_9EURO</name>
<dbReference type="InterPro" id="IPR027417">
    <property type="entry name" value="P-loop_NTPase"/>
</dbReference>
<reference evidence="5" key="1">
    <citation type="submission" date="2021-07" db="EMBL/GenBank/DDBJ databases">
        <authorList>
            <person name="Branca A.L. A."/>
        </authorList>
    </citation>
    <scope>NUCLEOTIDE SEQUENCE</scope>
</reference>
<keyword evidence="1" id="KW-0347">Helicase</keyword>
<comment type="caution">
    <text evidence="5">The sequence shown here is derived from an EMBL/GenBank/DDBJ whole genome shotgun (WGS) entry which is preliminary data.</text>
</comment>
<evidence type="ECO:0000256" key="1">
    <source>
        <dbReference type="ARBA" id="ARBA00022806"/>
    </source>
</evidence>